<dbReference type="Gene3D" id="3.30.830.10">
    <property type="entry name" value="Metalloenzyme, LuxS/M16 peptidase-like"/>
    <property type="match status" value="2"/>
</dbReference>
<evidence type="ECO:0000313" key="3">
    <source>
        <dbReference type="Ensembl" id="ENSSSCP00015019691.1"/>
    </source>
</evidence>
<evidence type="ECO:0000259" key="2">
    <source>
        <dbReference type="Pfam" id="PF05193"/>
    </source>
</evidence>
<dbReference type="InterPro" id="IPR007863">
    <property type="entry name" value="Peptidase_M16_C"/>
</dbReference>
<dbReference type="PANTHER" id="PTHR11851:SF226">
    <property type="entry name" value="CYTOCHROME B-C1 COMPLEX SUBUNIT 2, MITOCHONDRIAL"/>
    <property type="match status" value="1"/>
</dbReference>
<accession>A0A8D0NJ71</accession>
<organism evidence="3 4">
    <name type="scientific">Sus scrofa</name>
    <name type="common">Pig</name>
    <dbReference type="NCBI Taxonomy" id="9823"/>
    <lineage>
        <taxon>Eukaryota</taxon>
        <taxon>Metazoa</taxon>
        <taxon>Chordata</taxon>
        <taxon>Craniata</taxon>
        <taxon>Vertebrata</taxon>
        <taxon>Euteleostomi</taxon>
        <taxon>Mammalia</taxon>
        <taxon>Eutheria</taxon>
        <taxon>Laurasiatheria</taxon>
        <taxon>Artiodactyla</taxon>
        <taxon>Suina</taxon>
        <taxon>Suidae</taxon>
        <taxon>Sus</taxon>
    </lineage>
</organism>
<dbReference type="InterPro" id="IPR011249">
    <property type="entry name" value="Metalloenz_LuxS/M16"/>
</dbReference>
<dbReference type="GO" id="GO:0046872">
    <property type="term" value="F:metal ion binding"/>
    <property type="evidence" value="ECO:0007669"/>
    <property type="project" value="InterPro"/>
</dbReference>
<dbReference type="InterPro" id="IPR011765">
    <property type="entry name" value="Pept_M16_N"/>
</dbReference>
<dbReference type="Ensembl" id="ENSSSCT00015049391.1">
    <property type="protein sequence ID" value="ENSSSCP00015019691.1"/>
    <property type="gene ID" value="ENSSSCG00015036983.1"/>
</dbReference>
<dbReference type="AlphaFoldDB" id="A0A8D0NJ71"/>
<sequence>SRICTRTGTPSRMFSSSPAETVALTPPFSLSPSPGQPPLCVPCLVTSTRESMAYTVECLRDDIEILMEFLLNVTAAPEFRRWEVAALQSQLRIDKAVAFQNPQAQVLENLHAAAYRNALANSLYCPDYRIGKVTPDQLHYYVQNHFTSARMALIGLGVSHPVLKQVAERFLNMRGGLGLSGAKAKYRGGEIRDQNGDSLVHAALVAESAATGSAEANAFSVLQHVLGAGPHVKRGSNATSSLYQAVAKGVHQPFDVSLHSPMSLLLFSKA</sequence>
<dbReference type="PANTHER" id="PTHR11851">
    <property type="entry name" value="METALLOPROTEASE"/>
    <property type="match status" value="1"/>
</dbReference>
<feature type="domain" description="Peptidase M16 C-terminal" evidence="2">
    <location>
        <begin position="132"/>
        <end position="247"/>
    </location>
</feature>
<reference evidence="3" key="1">
    <citation type="submission" date="2025-08" db="UniProtKB">
        <authorList>
            <consortium name="Ensembl"/>
        </authorList>
    </citation>
    <scope>IDENTIFICATION</scope>
</reference>
<proteinExistence type="predicted"/>
<evidence type="ECO:0000259" key="1">
    <source>
        <dbReference type="Pfam" id="PF00675"/>
    </source>
</evidence>
<feature type="domain" description="Peptidase M16 N-terminal" evidence="1">
    <location>
        <begin position="46"/>
        <end position="127"/>
    </location>
</feature>
<name>A0A8D0NJ71_PIG</name>
<dbReference type="InterPro" id="IPR050361">
    <property type="entry name" value="MPP/UQCRC_Complex"/>
</dbReference>
<dbReference type="SUPFAM" id="SSF63411">
    <property type="entry name" value="LuxS/MPP-like metallohydrolase"/>
    <property type="match status" value="2"/>
</dbReference>
<evidence type="ECO:0008006" key="5">
    <source>
        <dbReference type="Google" id="ProtNLM"/>
    </source>
</evidence>
<dbReference type="Pfam" id="PF05193">
    <property type="entry name" value="Peptidase_M16_C"/>
    <property type="match status" value="1"/>
</dbReference>
<dbReference type="Proteomes" id="UP000694726">
    <property type="component" value="Unplaced"/>
</dbReference>
<protein>
    <recommendedName>
        <fullName evidence="5">Ubiquinol-cytochrome c reductase core protein 2</fullName>
    </recommendedName>
</protein>
<dbReference type="Pfam" id="PF00675">
    <property type="entry name" value="Peptidase_M16"/>
    <property type="match status" value="1"/>
</dbReference>
<evidence type="ECO:0000313" key="4">
    <source>
        <dbReference type="Proteomes" id="UP000694726"/>
    </source>
</evidence>